<evidence type="ECO:0000259" key="4">
    <source>
        <dbReference type="Pfam" id="PF02872"/>
    </source>
</evidence>
<organism evidence="5 6">
    <name type="scientific">Anaerococcus octavius</name>
    <dbReference type="NCBI Taxonomy" id="54007"/>
    <lineage>
        <taxon>Bacteria</taxon>
        <taxon>Bacillati</taxon>
        <taxon>Bacillota</taxon>
        <taxon>Tissierellia</taxon>
        <taxon>Tissierellales</taxon>
        <taxon>Peptoniphilaceae</taxon>
        <taxon>Anaerococcus</taxon>
    </lineage>
</organism>
<dbReference type="GO" id="GO:0000166">
    <property type="term" value="F:nucleotide binding"/>
    <property type="evidence" value="ECO:0007669"/>
    <property type="project" value="UniProtKB-KW"/>
</dbReference>
<dbReference type="SUPFAM" id="SSF56300">
    <property type="entry name" value="Metallo-dependent phosphatases"/>
    <property type="match status" value="1"/>
</dbReference>
<dbReference type="InterPro" id="IPR036907">
    <property type="entry name" value="5'-Nucleotdase_C_sf"/>
</dbReference>
<evidence type="ECO:0000256" key="2">
    <source>
        <dbReference type="RuleBase" id="RU362119"/>
    </source>
</evidence>
<feature type="domain" description="Calcineurin-like phosphoesterase" evidence="3">
    <location>
        <begin position="171"/>
        <end position="378"/>
    </location>
</feature>
<accession>A0A2I1M8M3</accession>
<dbReference type="Proteomes" id="UP000234335">
    <property type="component" value="Unassembled WGS sequence"/>
</dbReference>
<comment type="caution">
    <text evidence="5">The sequence shown here is derived from an EMBL/GenBank/DDBJ whole genome shotgun (WGS) entry which is preliminary data.</text>
</comment>
<dbReference type="GO" id="GO:0016787">
    <property type="term" value="F:hydrolase activity"/>
    <property type="evidence" value="ECO:0007669"/>
    <property type="project" value="UniProtKB-KW"/>
</dbReference>
<dbReference type="PANTHER" id="PTHR11575">
    <property type="entry name" value="5'-NUCLEOTIDASE-RELATED"/>
    <property type="match status" value="1"/>
</dbReference>
<dbReference type="Pfam" id="PF00149">
    <property type="entry name" value="Metallophos"/>
    <property type="match status" value="1"/>
</dbReference>
<evidence type="ECO:0000313" key="6">
    <source>
        <dbReference type="Proteomes" id="UP000234335"/>
    </source>
</evidence>
<dbReference type="Pfam" id="PF02872">
    <property type="entry name" value="5_nucleotid_C"/>
    <property type="match status" value="1"/>
</dbReference>
<evidence type="ECO:0000259" key="3">
    <source>
        <dbReference type="Pfam" id="PF00149"/>
    </source>
</evidence>
<keyword evidence="2" id="KW-0547">Nucleotide-binding</keyword>
<feature type="chain" id="PRO_5013986050" evidence="2">
    <location>
        <begin position="34"/>
        <end position="653"/>
    </location>
</feature>
<dbReference type="SUPFAM" id="SSF55816">
    <property type="entry name" value="5'-nucleotidase (syn. UDP-sugar hydrolase), C-terminal domain"/>
    <property type="match status" value="1"/>
</dbReference>
<reference evidence="5 6" key="1">
    <citation type="submission" date="2017-12" db="EMBL/GenBank/DDBJ databases">
        <title>Phylogenetic diversity of female urinary microbiome.</title>
        <authorList>
            <person name="Thomas-White K."/>
            <person name="Wolfe A.J."/>
        </authorList>
    </citation>
    <scope>NUCLEOTIDE SEQUENCE [LARGE SCALE GENOMIC DNA]</scope>
    <source>
        <strain evidence="5 6">UMB0119</strain>
    </source>
</reference>
<keyword evidence="6" id="KW-1185">Reference proteome</keyword>
<feature type="domain" description="5'-Nucleotidase C-terminal" evidence="4">
    <location>
        <begin position="455"/>
        <end position="607"/>
    </location>
</feature>
<dbReference type="Gene3D" id="3.60.21.10">
    <property type="match status" value="1"/>
</dbReference>
<dbReference type="InterPro" id="IPR006179">
    <property type="entry name" value="5_nucleotidase/apyrase"/>
</dbReference>
<evidence type="ECO:0000313" key="5">
    <source>
        <dbReference type="EMBL" id="PKZ16447.1"/>
    </source>
</evidence>
<dbReference type="AlphaFoldDB" id="A0A2I1M8M3"/>
<keyword evidence="1 2" id="KW-0732">Signal</keyword>
<dbReference type="InterPro" id="IPR004843">
    <property type="entry name" value="Calcineurin-like_PHP"/>
</dbReference>
<sequence length="653" mass="71662">MFTNKKVTPIFSAALSLALLASGTYSLGNEAYAADLNESQKSQLETSYFSNNVSNKASRMLLEEYPNLASGSESQLKDLVNKSDDVIKKTKPVVEKLHPERANESEKIKNLNDSIFNNKVKQESVFLLFELTPNKIEKSKDKFIKTVNDSIKVQSKSEYTLNKLRGYKTISVVHVNDTHGRVEENEKNEELGFAKLKTYYDDKNVENNAILLNAGDVVHGTTFATISKGESVVNVMNQMGFTAMTAGNHDFNYGYERLVELNNKANFPIFAANVINENGKNILDSDSIVDVDGTKVGIFGLTTEETKTKSSPVNTEGLTFVNSIETARNEVANLKEQGAQVIICLSHLGEDKESTETSTLIAENVEGIDLIVDGHSHTELQNGRYVGNTLIAQAKAHGNFIGDVTLLLDKNNKIVSKNASLKPYNRMKYLYANKDTAGQIEKVANENKKVLDQNVGQTSVELVGTRDMVRTRETNLGDFITDAMIKATGADIAITNGGGIRESIEKGIITKGDVLTVFPFTNFAVTLEVPGSVIKEALEHGLSEAPNSAGKFPQIGGMNVKYDSTKEAGQRVTEITINGQNLDMNKNYTVVTNDFMAIGGDGYEMFKGQKKLAEYELISEIFENAIKKSSTITPKADGRMQDISKVNEINKAA</sequence>
<feature type="signal peptide" evidence="2">
    <location>
        <begin position="1"/>
        <end position="33"/>
    </location>
</feature>
<keyword evidence="2" id="KW-0378">Hydrolase</keyword>
<dbReference type="EMBL" id="PKGS01000004">
    <property type="protein sequence ID" value="PKZ16447.1"/>
    <property type="molecule type" value="Genomic_DNA"/>
</dbReference>
<dbReference type="PRINTS" id="PR01607">
    <property type="entry name" value="APYRASEFAMLY"/>
</dbReference>
<dbReference type="RefSeq" id="WP_101540470.1">
    <property type="nucleotide sequence ID" value="NZ_PKGS01000004.1"/>
</dbReference>
<proteinExistence type="inferred from homology"/>
<protein>
    <submittedName>
        <fullName evidence="5">Bifunctional metallophosphatase/5'-nucleotidase</fullName>
    </submittedName>
</protein>
<comment type="similarity">
    <text evidence="2">Belongs to the 5'-nucleotidase family.</text>
</comment>
<dbReference type="InterPro" id="IPR029052">
    <property type="entry name" value="Metallo-depent_PP-like"/>
</dbReference>
<dbReference type="PANTHER" id="PTHR11575:SF24">
    <property type="entry name" value="5'-NUCLEOTIDASE"/>
    <property type="match status" value="1"/>
</dbReference>
<dbReference type="GO" id="GO:0009166">
    <property type="term" value="P:nucleotide catabolic process"/>
    <property type="evidence" value="ECO:0007669"/>
    <property type="project" value="InterPro"/>
</dbReference>
<name>A0A2I1M8M3_9FIRM</name>
<evidence type="ECO:0000256" key="1">
    <source>
        <dbReference type="ARBA" id="ARBA00022729"/>
    </source>
</evidence>
<dbReference type="InterPro" id="IPR008334">
    <property type="entry name" value="5'-Nucleotdase_C"/>
</dbReference>
<dbReference type="Gene3D" id="3.90.780.10">
    <property type="entry name" value="5'-Nucleotidase, C-terminal domain"/>
    <property type="match status" value="1"/>
</dbReference>
<gene>
    <name evidence="5" type="ORF">CYJ34_06425</name>
</gene>